<keyword evidence="1" id="KW-0812">Transmembrane</keyword>
<reference evidence="3" key="1">
    <citation type="submission" date="2022-11" db="EMBL/GenBank/DDBJ databases">
        <title>Complete genome sequence of Veillonella rogosae KCOM 3468 isolated from human Subgingival dental plaque of Chronic peridontitis Lesion.</title>
        <authorList>
            <person name="Park S.-N."/>
            <person name="Lim Y.K."/>
            <person name="Kook J.-K."/>
        </authorList>
    </citation>
    <scope>NUCLEOTIDE SEQUENCE</scope>
    <source>
        <strain evidence="3">KCOM 3468</strain>
    </source>
</reference>
<dbReference type="RefSeq" id="WP_265138122.1">
    <property type="nucleotide sequence ID" value="NZ_CP110418.1"/>
</dbReference>
<gene>
    <name evidence="3" type="ORF">OKW85_09840</name>
</gene>
<evidence type="ECO:0000256" key="1">
    <source>
        <dbReference type="SAM" id="Phobius"/>
    </source>
</evidence>
<dbReference type="InterPro" id="IPR052549">
    <property type="entry name" value="SpmB"/>
</dbReference>
<feature type="transmembrane region" description="Helical" evidence="1">
    <location>
        <begin position="42"/>
        <end position="64"/>
    </location>
</feature>
<accession>A0AA46X303</accession>
<feature type="transmembrane region" description="Helical" evidence="1">
    <location>
        <begin position="131"/>
        <end position="153"/>
    </location>
</feature>
<feature type="transmembrane region" description="Helical" evidence="1">
    <location>
        <begin position="70"/>
        <end position="91"/>
    </location>
</feature>
<protein>
    <submittedName>
        <fullName evidence="3">YjiG family protein</fullName>
    </submittedName>
</protein>
<evidence type="ECO:0000313" key="4">
    <source>
        <dbReference type="Proteomes" id="UP001164244"/>
    </source>
</evidence>
<dbReference type="PANTHER" id="PTHR35793:SF2">
    <property type="entry name" value="INNER MEMBRANE PROTEIN YJIG"/>
    <property type="match status" value="1"/>
</dbReference>
<dbReference type="Pfam" id="PF07670">
    <property type="entry name" value="Gate"/>
    <property type="match status" value="1"/>
</dbReference>
<dbReference type="InterPro" id="IPR011642">
    <property type="entry name" value="Gate_dom"/>
</dbReference>
<keyword evidence="1" id="KW-0472">Membrane</keyword>
<dbReference type="GO" id="GO:0005886">
    <property type="term" value="C:plasma membrane"/>
    <property type="evidence" value="ECO:0007669"/>
    <property type="project" value="TreeGrafter"/>
</dbReference>
<proteinExistence type="predicted"/>
<dbReference type="AlphaFoldDB" id="A0AA46X303"/>
<dbReference type="KEGG" id="vrg:OKW85_09840"/>
<name>A0AA46X303_9FIRM</name>
<dbReference type="EMBL" id="CP110418">
    <property type="protein sequence ID" value="UZG50975.1"/>
    <property type="molecule type" value="Genomic_DNA"/>
</dbReference>
<feature type="domain" description="Nucleoside transporter/FeoB GTPase Gate" evidence="2">
    <location>
        <begin position="28"/>
        <end position="114"/>
    </location>
</feature>
<dbReference type="Proteomes" id="UP001164244">
    <property type="component" value="Chromosome"/>
</dbReference>
<sequence>MSNNKETNNPFDIFIRGARKGFTLATQNLLPNVLMAYTLAELLRILGIMAFLGNVFAPVMALFGLPGESVTILLTAWLSYSAGVGVAVNLLSNNTIDMTQVTIMAPALLLMASQIQYMGRLLGVVEVPKKYWPMLMAISILNALISMLIMKIFV</sequence>
<dbReference type="PANTHER" id="PTHR35793">
    <property type="entry name" value="INNER MEMBRANE PROTEIN YJIG"/>
    <property type="match status" value="1"/>
</dbReference>
<evidence type="ECO:0000259" key="2">
    <source>
        <dbReference type="Pfam" id="PF07670"/>
    </source>
</evidence>
<feature type="transmembrane region" description="Helical" evidence="1">
    <location>
        <begin position="103"/>
        <end position="119"/>
    </location>
</feature>
<organism evidence="3 4">
    <name type="scientific">Veillonella rogosae</name>
    <dbReference type="NCBI Taxonomy" id="423477"/>
    <lineage>
        <taxon>Bacteria</taxon>
        <taxon>Bacillati</taxon>
        <taxon>Bacillota</taxon>
        <taxon>Negativicutes</taxon>
        <taxon>Veillonellales</taxon>
        <taxon>Veillonellaceae</taxon>
        <taxon>Veillonella</taxon>
    </lineage>
</organism>
<evidence type="ECO:0000313" key="3">
    <source>
        <dbReference type="EMBL" id="UZG50975.1"/>
    </source>
</evidence>
<keyword evidence="1" id="KW-1133">Transmembrane helix</keyword>
<dbReference type="NCBIfam" id="NF007811">
    <property type="entry name" value="PRK10519.1"/>
    <property type="match status" value="1"/>
</dbReference>